<dbReference type="SUPFAM" id="SSF55031">
    <property type="entry name" value="Bacterial exopeptidase dimerisation domain"/>
    <property type="match status" value="1"/>
</dbReference>
<reference evidence="4 5" key="1">
    <citation type="journal article" date="2021" name="Nat. Commun.">
        <title>Genetic determinants of endophytism in the Arabidopsis root mycobiome.</title>
        <authorList>
            <person name="Mesny F."/>
            <person name="Miyauchi S."/>
            <person name="Thiergart T."/>
            <person name="Pickel B."/>
            <person name="Atanasova L."/>
            <person name="Karlsson M."/>
            <person name="Huettel B."/>
            <person name="Barry K.W."/>
            <person name="Haridas S."/>
            <person name="Chen C."/>
            <person name="Bauer D."/>
            <person name="Andreopoulos W."/>
            <person name="Pangilinan J."/>
            <person name="LaButti K."/>
            <person name="Riley R."/>
            <person name="Lipzen A."/>
            <person name="Clum A."/>
            <person name="Drula E."/>
            <person name="Henrissat B."/>
            <person name="Kohler A."/>
            <person name="Grigoriev I.V."/>
            <person name="Martin F.M."/>
            <person name="Hacquard S."/>
        </authorList>
    </citation>
    <scope>NUCLEOTIDE SEQUENCE [LARGE SCALE GENOMIC DNA]</scope>
    <source>
        <strain evidence="4 5">MPI-SDFR-AT-0080</strain>
    </source>
</reference>
<sequence length="740" mass="77643">MSSARRKPYLNPSANSWIAPPGAPSDLVDAFHRKLPGYAPTRLVPLPSIASELGVAAVYIKEESNRIGVPSFKILGASWGTFRAVTQRLHLPLDCELSAIADAAKSNPITLVAATAGNHGRAVARVGSILGLAVEIFVPQNMHPATQRLIASEGAKLAVVPGDYDTAVRAAWDASQTRPDAILIQDTAFDGYEDIPNWIVQGYTTLLRETTAQLPPAHAHPTHVLAPVGVGSFAQAVVSYYRSPSSPSSPSVTTVEPDTAACLHASLRAGNPVSVQTAHTIMAGLNCGTVSTSAWPLLRAGVSAAVSVSDGEAHACCEELAALGVDAGPCGGGTLGAARAYREALGLRAESVVVLLGTEGRRAYEVPRGVGMDGAGEIATELVRTRSVNSGFGGEGEREVVAWIKAWLEHRGIEAHVVEEVAGRPSVVGVALMLNGHVDTVSLEGYEGNALSGEVRDGKLYGRGAADMKGGVAAAMATLVRVKDAGLRGDVIFAGVADEEDLSIGTEQLLKAGWTADAAVVSEPTGENIIFAHKGFVWVEVDVLGVASHGSRPDLGLDAISKAGYFLVELDKHAKRLQEGPKHPELGPGSIHASIIQGGEEASSYPAKCTITVEKRTLPGETADTVREEVENILKGIAAEVPDFRYDLRATFSRSTFEIEPDHPFVSMTAQHTEKATGTKSDLVTGPFWTDCALISEKGIPAVVYGPKGEGLHAKTEWVDLGSVEAVADTLTSLALDFCK</sequence>
<evidence type="ECO:0000259" key="3">
    <source>
        <dbReference type="Pfam" id="PF07687"/>
    </source>
</evidence>
<proteinExistence type="inferred from homology"/>
<dbReference type="PANTHER" id="PTHR42937:SF1">
    <property type="entry name" value="DIAMINOPROPIONATE AMMONIA-LYASE"/>
    <property type="match status" value="1"/>
</dbReference>
<dbReference type="InterPro" id="IPR036052">
    <property type="entry name" value="TrpB-like_PALP_sf"/>
</dbReference>
<dbReference type="SUPFAM" id="SSF53187">
    <property type="entry name" value="Zn-dependent exopeptidases"/>
    <property type="match status" value="1"/>
</dbReference>
<dbReference type="Proteomes" id="UP000774617">
    <property type="component" value="Unassembled WGS sequence"/>
</dbReference>
<dbReference type="Gene3D" id="3.40.630.10">
    <property type="entry name" value="Zn peptidases"/>
    <property type="match status" value="1"/>
</dbReference>
<dbReference type="Pfam" id="PF01546">
    <property type="entry name" value="Peptidase_M20"/>
    <property type="match status" value="1"/>
</dbReference>
<evidence type="ECO:0000259" key="2">
    <source>
        <dbReference type="Pfam" id="PF00291"/>
    </source>
</evidence>
<dbReference type="CDD" id="cd00640">
    <property type="entry name" value="Trp-synth-beta_II"/>
    <property type="match status" value="1"/>
</dbReference>
<name>A0ABQ8G736_9PEZI</name>
<evidence type="ECO:0000313" key="5">
    <source>
        <dbReference type="Proteomes" id="UP000774617"/>
    </source>
</evidence>
<feature type="domain" description="Tryptophan synthase beta chain-like PALP" evidence="2">
    <location>
        <begin position="36"/>
        <end position="356"/>
    </location>
</feature>
<dbReference type="Gene3D" id="3.30.70.360">
    <property type="match status" value="1"/>
</dbReference>
<keyword evidence="5" id="KW-1185">Reference proteome</keyword>
<feature type="domain" description="Peptidase M20 dimerisation" evidence="3">
    <location>
        <begin position="532"/>
        <end position="639"/>
    </location>
</feature>
<dbReference type="Pfam" id="PF00291">
    <property type="entry name" value="PALP"/>
    <property type="match status" value="1"/>
</dbReference>
<dbReference type="SUPFAM" id="SSF53686">
    <property type="entry name" value="Tryptophan synthase beta subunit-like PLP-dependent enzymes"/>
    <property type="match status" value="1"/>
</dbReference>
<dbReference type="InterPro" id="IPR001926">
    <property type="entry name" value="TrpB-like_PALP"/>
</dbReference>
<dbReference type="InterPro" id="IPR036264">
    <property type="entry name" value="Bact_exopeptidase_dim_dom"/>
</dbReference>
<gene>
    <name evidence="4" type="ORF">B0J12DRAFT_711677</name>
</gene>
<evidence type="ECO:0000313" key="4">
    <source>
        <dbReference type="EMBL" id="KAH7046745.1"/>
    </source>
</evidence>
<dbReference type="PANTHER" id="PTHR42937">
    <property type="match status" value="1"/>
</dbReference>
<organism evidence="4 5">
    <name type="scientific">Macrophomina phaseolina</name>
    <dbReference type="NCBI Taxonomy" id="35725"/>
    <lineage>
        <taxon>Eukaryota</taxon>
        <taxon>Fungi</taxon>
        <taxon>Dikarya</taxon>
        <taxon>Ascomycota</taxon>
        <taxon>Pezizomycotina</taxon>
        <taxon>Dothideomycetes</taxon>
        <taxon>Dothideomycetes incertae sedis</taxon>
        <taxon>Botryosphaeriales</taxon>
        <taxon>Botryosphaeriaceae</taxon>
        <taxon>Macrophomina</taxon>
    </lineage>
</organism>
<comment type="caution">
    <text evidence="4">The sequence shown here is derived from an EMBL/GenBank/DDBJ whole genome shotgun (WGS) entry which is preliminary data.</text>
</comment>
<evidence type="ECO:0000256" key="1">
    <source>
        <dbReference type="ARBA" id="ARBA00006247"/>
    </source>
</evidence>
<dbReference type="EMBL" id="JAGTJR010000017">
    <property type="protein sequence ID" value="KAH7046745.1"/>
    <property type="molecule type" value="Genomic_DNA"/>
</dbReference>
<dbReference type="Gene3D" id="3.40.50.1100">
    <property type="match status" value="2"/>
</dbReference>
<dbReference type="InterPro" id="IPR002933">
    <property type="entry name" value="Peptidase_M20"/>
</dbReference>
<dbReference type="Pfam" id="PF07687">
    <property type="entry name" value="M20_dimer"/>
    <property type="match status" value="1"/>
</dbReference>
<dbReference type="InterPro" id="IPR011650">
    <property type="entry name" value="Peptidase_M20_dimer"/>
</dbReference>
<protein>
    <submittedName>
        <fullName evidence="4">Tryptophan synthase beta subunit-like PLP-dependent enzyme</fullName>
    </submittedName>
</protein>
<dbReference type="NCBIfam" id="NF006058">
    <property type="entry name" value="PRK08206.1"/>
    <property type="match status" value="1"/>
</dbReference>
<accession>A0ABQ8G736</accession>
<comment type="similarity">
    <text evidence="1">Belongs to the peptidase M20A family.</text>
</comment>